<organism evidence="1 2">
    <name type="scientific">Pseudomonas phage VCM</name>
    <dbReference type="NCBI Taxonomy" id="1729937"/>
    <lineage>
        <taxon>Viruses</taxon>
        <taxon>Duplodnaviria</taxon>
        <taxon>Heunggongvirae</taxon>
        <taxon>Uroviricota</taxon>
        <taxon>Caudoviricetes</taxon>
        <taxon>Vandenendeviridae</taxon>
        <taxon>Gorskivirinae</taxon>
        <taxon>Kremarvirus</taxon>
        <taxon>Kremarvirus VCM</taxon>
        <taxon>Otagovirus VCM</taxon>
    </lineage>
</organism>
<dbReference type="EMBL" id="LN887844">
    <property type="protein sequence ID" value="CUR44386.1"/>
    <property type="molecule type" value="Genomic_DNA"/>
</dbReference>
<dbReference type="KEGG" id="vg:26799148"/>
<proteinExistence type="predicted"/>
<accession>A0A0S4L1R4</accession>
<protein>
    <submittedName>
        <fullName evidence="1">Uncharacterized protein</fullName>
    </submittedName>
</protein>
<sequence length="76" mass="8849">MKDFELRKTRAFCRLCECTSADDMVVIPFRYSGKSAPIILCKGCIRHLHDTVFPAPKTIYGTADDWEPTMRFFRED</sequence>
<reference evidence="2" key="1">
    <citation type="submission" date="2015-10" db="EMBL/GenBank/DDBJ databases">
        <authorList>
            <person name="Millard A."/>
        </authorList>
    </citation>
    <scope>NUCLEOTIDE SEQUENCE [LARGE SCALE GENOMIC DNA]</scope>
</reference>
<gene>
    <name evidence="1" type="ORF">VCM_00184</name>
</gene>
<dbReference type="Proteomes" id="UP000204441">
    <property type="component" value="Genome"/>
</dbReference>
<evidence type="ECO:0000313" key="2">
    <source>
        <dbReference type="Proteomes" id="UP000204441"/>
    </source>
</evidence>
<dbReference type="GeneID" id="26799148"/>
<name>A0A0S4L1R4_9CAUD</name>
<dbReference type="RefSeq" id="YP_009222765.1">
    <property type="nucleotide sequence ID" value="NC_029065.1"/>
</dbReference>
<keyword evidence="2" id="KW-1185">Reference proteome</keyword>
<evidence type="ECO:0000313" key="1">
    <source>
        <dbReference type="EMBL" id="CUR44386.1"/>
    </source>
</evidence>